<dbReference type="SUPFAM" id="SSF55083">
    <property type="entry name" value="6-hydroxymethyl-7,8-dihydropterin pyrophosphokinase, HPPK"/>
    <property type="match status" value="1"/>
</dbReference>
<proteinExistence type="inferred from homology"/>
<keyword evidence="9" id="KW-0289">Folate biosynthesis</keyword>
<name>A0A1E8FJN1_9ALTE</name>
<keyword evidence="5" id="KW-0808">Transferase</keyword>
<dbReference type="RefSeq" id="WP_070174723.1">
    <property type="nucleotide sequence ID" value="NZ_BMJR01000014.1"/>
</dbReference>
<sequence>MPSKQIAYIGLGSNLGDSVSQLVSALCAISELADTQVLKASSFYQSKPMGPQDQPVYVNAVARISTALAPHELLAALQKIEHYHGRVREGERWGPRTLDLDILLYGDESVKTPDLTIPHIGMAEREFVLVPLFEIASEMIMPDGSPLALWVSRCSLEGLRRLASINEQAAH</sequence>
<evidence type="ECO:0000256" key="1">
    <source>
        <dbReference type="ARBA" id="ARBA00005051"/>
    </source>
</evidence>
<dbReference type="UniPathway" id="UPA00077">
    <property type="reaction ID" value="UER00155"/>
</dbReference>
<keyword evidence="15" id="KW-1185">Reference proteome</keyword>
<dbReference type="PANTHER" id="PTHR43071:SF1">
    <property type="entry name" value="2-AMINO-4-HYDROXY-6-HYDROXYMETHYLDIHYDROPTERIDINE PYROPHOSPHOKINASE"/>
    <property type="match status" value="1"/>
</dbReference>
<evidence type="ECO:0000256" key="12">
    <source>
        <dbReference type="ARBA" id="ARBA00033413"/>
    </source>
</evidence>
<comment type="function">
    <text evidence="10">Catalyzes the transfer of pyrophosphate from adenosine triphosphate (ATP) to 6-hydroxymethyl-7,8-dihydropterin, an enzymatic step in folate biosynthesis pathway.</text>
</comment>
<dbReference type="Pfam" id="PF01288">
    <property type="entry name" value="HPPK"/>
    <property type="match status" value="1"/>
</dbReference>
<dbReference type="InterPro" id="IPR035907">
    <property type="entry name" value="Hppk_sf"/>
</dbReference>
<dbReference type="Proteomes" id="UP000176037">
    <property type="component" value="Unassembled WGS sequence"/>
</dbReference>
<dbReference type="GO" id="GO:0003848">
    <property type="term" value="F:2-amino-4-hydroxy-6-hydroxymethyldihydropteridine diphosphokinase activity"/>
    <property type="evidence" value="ECO:0007669"/>
    <property type="project" value="UniProtKB-EC"/>
</dbReference>
<evidence type="ECO:0000256" key="2">
    <source>
        <dbReference type="ARBA" id="ARBA00005810"/>
    </source>
</evidence>
<evidence type="ECO:0000256" key="7">
    <source>
        <dbReference type="ARBA" id="ARBA00022777"/>
    </source>
</evidence>
<dbReference type="GO" id="GO:0016301">
    <property type="term" value="F:kinase activity"/>
    <property type="evidence" value="ECO:0007669"/>
    <property type="project" value="UniProtKB-KW"/>
</dbReference>
<dbReference type="GO" id="GO:0046656">
    <property type="term" value="P:folic acid biosynthetic process"/>
    <property type="evidence" value="ECO:0007669"/>
    <property type="project" value="UniProtKB-KW"/>
</dbReference>
<dbReference type="CDD" id="cd00483">
    <property type="entry name" value="HPPK"/>
    <property type="match status" value="1"/>
</dbReference>
<dbReference type="NCBIfam" id="TIGR01498">
    <property type="entry name" value="folK"/>
    <property type="match status" value="1"/>
</dbReference>
<evidence type="ECO:0000256" key="10">
    <source>
        <dbReference type="ARBA" id="ARBA00029409"/>
    </source>
</evidence>
<evidence type="ECO:0000256" key="6">
    <source>
        <dbReference type="ARBA" id="ARBA00022741"/>
    </source>
</evidence>
<evidence type="ECO:0000256" key="11">
    <source>
        <dbReference type="ARBA" id="ARBA00029766"/>
    </source>
</evidence>
<dbReference type="AlphaFoldDB" id="A0A1E8FJN1"/>
<evidence type="ECO:0000313" key="14">
    <source>
        <dbReference type="EMBL" id="OFI36132.1"/>
    </source>
</evidence>
<evidence type="ECO:0000256" key="4">
    <source>
        <dbReference type="ARBA" id="ARBA00016218"/>
    </source>
</evidence>
<dbReference type="OrthoDB" id="9808041at2"/>
<evidence type="ECO:0000256" key="3">
    <source>
        <dbReference type="ARBA" id="ARBA00013253"/>
    </source>
</evidence>
<evidence type="ECO:0000313" key="15">
    <source>
        <dbReference type="Proteomes" id="UP000176037"/>
    </source>
</evidence>
<comment type="similarity">
    <text evidence="2">Belongs to the HPPK family.</text>
</comment>
<reference evidence="14 15" key="1">
    <citation type="submission" date="2016-09" db="EMBL/GenBank/DDBJ databases">
        <title>Alteromonas lipolytica, a new species isolated from sea water.</title>
        <authorList>
            <person name="Wu Y.-H."/>
            <person name="Cheng H."/>
            <person name="Xu X.-W."/>
        </authorList>
    </citation>
    <scope>NUCLEOTIDE SEQUENCE [LARGE SCALE GENOMIC DNA]</scope>
    <source>
        <strain evidence="14 15">JW12</strain>
    </source>
</reference>
<dbReference type="GO" id="GO:0046654">
    <property type="term" value="P:tetrahydrofolate biosynthetic process"/>
    <property type="evidence" value="ECO:0007669"/>
    <property type="project" value="UniProtKB-UniPathway"/>
</dbReference>
<dbReference type="STRING" id="1856405.BFC17_09305"/>
<dbReference type="GO" id="GO:0005524">
    <property type="term" value="F:ATP binding"/>
    <property type="evidence" value="ECO:0007669"/>
    <property type="project" value="UniProtKB-KW"/>
</dbReference>
<accession>A0A1E8FJN1</accession>
<feature type="domain" description="7,8-dihydro-6-hydroxymethylpterin-pyrophosphokinase" evidence="13">
    <location>
        <begin position="92"/>
        <end position="103"/>
    </location>
</feature>
<evidence type="ECO:0000256" key="5">
    <source>
        <dbReference type="ARBA" id="ARBA00022679"/>
    </source>
</evidence>
<evidence type="ECO:0000259" key="13">
    <source>
        <dbReference type="PROSITE" id="PS00794"/>
    </source>
</evidence>
<comment type="caution">
    <text evidence="14">The sequence shown here is derived from an EMBL/GenBank/DDBJ whole genome shotgun (WGS) entry which is preliminary data.</text>
</comment>
<dbReference type="EMBL" id="MJIC01000003">
    <property type="protein sequence ID" value="OFI36132.1"/>
    <property type="molecule type" value="Genomic_DNA"/>
</dbReference>
<dbReference type="PANTHER" id="PTHR43071">
    <property type="entry name" value="2-AMINO-4-HYDROXY-6-HYDROXYMETHYLDIHYDROPTERIDINE PYROPHOSPHOKINASE"/>
    <property type="match status" value="1"/>
</dbReference>
<keyword evidence="7 14" id="KW-0418">Kinase</keyword>
<evidence type="ECO:0000256" key="9">
    <source>
        <dbReference type="ARBA" id="ARBA00022909"/>
    </source>
</evidence>
<keyword evidence="6" id="KW-0547">Nucleotide-binding</keyword>
<evidence type="ECO:0000256" key="8">
    <source>
        <dbReference type="ARBA" id="ARBA00022840"/>
    </source>
</evidence>
<dbReference type="PROSITE" id="PS00794">
    <property type="entry name" value="HPPK"/>
    <property type="match status" value="1"/>
</dbReference>
<dbReference type="InterPro" id="IPR000550">
    <property type="entry name" value="Hppk"/>
</dbReference>
<gene>
    <name evidence="14" type="ORF">BFC17_09305</name>
</gene>
<dbReference type="Gene3D" id="3.30.70.560">
    <property type="entry name" value="7,8-Dihydro-6-hydroxymethylpterin-pyrophosphokinase HPPK"/>
    <property type="match status" value="1"/>
</dbReference>
<dbReference type="EC" id="2.7.6.3" evidence="3"/>
<keyword evidence="8" id="KW-0067">ATP-binding</keyword>
<comment type="pathway">
    <text evidence="1">Cofactor biosynthesis; tetrahydrofolate biosynthesis; 2-amino-4-hydroxy-6-hydroxymethyl-7,8-dihydropteridine diphosphate from 7,8-dihydroneopterin triphosphate: step 4/4.</text>
</comment>
<organism evidence="14 15">
    <name type="scientific">Alteromonas lipolytica</name>
    <dbReference type="NCBI Taxonomy" id="1856405"/>
    <lineage>
        <taxon>Bacteria</taxon>
        <taxon>Pseudomonadati</taxon>
        <taxon>Pseudomonadota</taxon>
        <taxon>Gammaproteobacteria</taxon>
        <taxon>Alteromonadales</taxon>
        <taxon>Alteromonadaceae</taxon>
        <taxon>Alteromonas/Salinimonas group</taxon>
        <taxon>Alteromonas</taxon>
    </lineage>
</organism>
<protein>
    <recommendedName>
        <fullName evidence="4">2-amino-4-hydroxy-6-hydroxymethyldihydropteridine pyrophosphokinase</fullName>
        <ecNumber evidence="3">2.7.6.3</ecNumber>
    </recommendedName>
    <alternativeName>
        <fullName evidence="11">6-hydroxymethyl-7,8-dihydropterin pyrophosphokinase</fullName>
    </alternativeName>
    <alternativeName>
        <fullName evidence="12">7,8-dihydro-6-hydroxymethylpterin-pyrophosphokinase</fullName>
    </alternativeName>
</protein>